<geneLocation type="plasmid" evidence="3">
    <name>Plasmid2 dna</name>
</geneLocation>
<keyword evidence="1" id="KW-1133">Transmembrane helix</keyword>
<accession>A0A1Z4NBQ8</accession>
<evidence type="ECO:0000313" key="2">
    <source>
        <dbReference type="EMBL" id="BAZ03126.1"/>
    </source>
</evidence>
<keyword evidence="2" id="KW-0614">Plasmid</keyword>
<dbReference type="EMBL" id="AP018250">
    <property type="protein sequence ID" value="BAZ03126.1"/>
    <property type="molecule type" value="Genomic_DNA"/>
</dbReference>
<feature type="transmembrane region" description="Helical" evidence="1">
    <location>
        <begin position="98"/>
        <end position="116"/>
    </location>
</feature>
<dbReference type="KEGG" id="ttq:NIES37_71390"/>
<gene>
    <name evidence="2" type="ORF">NIES37_71390</name>
</gene>
<keyword evidence="3" id="KW-1185">Reference proteome</keyword>
<feature type="transmembrane region" description="Helical" evidence="1">
    <location>
        <begin position="73"/>
        <end position="91"/>
    </location>
</feature>
<feature type="transmembrane region" description="Helical" evidence="1">
    <location>
        <begin position="122"/>
        <end position="141"/>
    </location>
</feature>
<name>A0A1Z4NBQ8_9CYAN</name>
<dbReference type="RefSeq" id="WP_096585135.1">
    <property type="nucleotide sequence ID" value="NZ_CAWNJS010000003.1"/>
</dbReference>
<proteinExistence type="predicted"/>
<reference evidence="2 3" key="1">
    <citation type="submission" date="2017-06" db="EMBL/GenBank/DDBJ databases">
        <title>Genome sequencing of cyanobaciteial culture collection at National Institute for Environmental Studies (NIES).</title>
        <authorList>
            <person name="Hirose Y."/>
            <person name="Shimura Y."/>
            <person name="Fujisawa T."/>
            <person name="Nakamura Y."/>
            <person name="Kawachi M."/>
        </authorList>
    </citation>
    <scope>NUCLEOTIDE SEQUENCE [LARGE SCALE GENOMIC DNA]</scope>
    <source>
        <strain evidence="2 3">NIES-37</strain>
        <plasmid evidence="3">Plasmid2 dna</plasmid>
    </source>
</reference>
<dbReference type="AlphaFoldDB" id="A0A1Z4NBQ8"/>
<keyword evidence="1" id="KW-0812">Transmembrane</keyword>
<protein>
    <recommendedName>
        <fullName evidence="4">DUF2127 domain-containing protein</fullName>
    </recommendedName>
</protein>
<evidence type="ECO:0000313" key="3">
    <source>
        <dbReference type="Proteomes" id="UP000218785"/>
    </source>
</evidence>
<dbReference type="InterPro" id="IPR021125">
    <property type="entry name" value="DUF2127"/>
</dbReference>
<feature type="transmembrane region" description="Helical" evidence="1">
    <location>
        <begin position="12"/>
        <end position="34"/>
    </location>
</feature>
<evidence type="ECO:0008006" key="4">
    <source>
        <dbReference type="Google" id="ProtNLM"/>
    </source>
</evidence>
<sequence>MISKRSTGLLAIVIYKAFVASLLAVTSIALLFTLKNYQNLALFSESYVLETKFTIIEWLIDKILNISPAKLKFSGIAIGVYAIVTAIEAIGLWYEKSWATLLVLGLVGISIPPEIFELIKGVTILKLIVFLVNVAIFLYLLRHFPLQKK</sequence>
<dbReference type="Pfam" id="PF09900">
    <property type="entry name" value="DUF2127"/>
    <property type="match status" value="1"/>
</dbReference>
<organism evidence="2 3">
    <name type="scientific">Tolypothrix tenuis PCC 7101</name>
    <dbReference type="NCBI Taxonomy" id="231146"/>
    <lineage>
        <taxon>Bacteria</taxon>
        <taxon>Bacillati</taxon>
        <taxon>Cyanobacteriota</taxon>
        <taxon>Cyanophyceae</taxon>
        <taxon>Nostocales</taxon>
        <taxon>Tolypothrichaceae</taxon>
        <taxon>Tolypothrix</taxon>
    </lineage>
</organism>
<evidence type="ECO:0000256" key="1">
    <source>
        <dbReference type="SAM" id="Phobius"/>
    </source>
</evidence>
<dbReference type="Proteomes" id="UP000218785">
    <property type="component" value="Plasmid plasmid2"/>
</dbReference>
<keyword evidence="1" id="KW-0472">Membrane</keyword>